<evidence type="ECO:0000313" key="9">
    <source>
        <dbReference type="Proteomes" id="UP001344632"/>
    </source>
</evidence>
<protein>
    <submittedName>
        <fullName evidence="8">ABC transporter permease</fullName>
    </submittedName>
</protein>
<dbReference type="PIRSF" id="PIRSF018968">
    <property type="entry name" value="ABC_permease_BceB"/>
    <property type="match status" value="1"/>
</dbReference>
<feature type="transmembrane region" description="Helical" evidence="6">
    <location>
        <begin position="610"/>
        <end position="633"/>
    </location>
</feature>
<keyword evidence="9" id="KW-1185">Reference proteome</keyword>
<comment type="subcellular location">
    <subcellularLocation>
        <location evidence="1 6">Cell membrane</location>
        <topology evidence="1 6">Multi-pass membrane protein</topology>
    </subcellularLocation>
</comment>
<feature type="transmembrane region" description="Helical" evidence="6">
    <location>
        <begin position="288"/>
        <end position="311"/>
    </location>
</feature>
<proteinExistence type="inferred from homology"/>
<evidence type="ECO:0000259" key="7">
    <source>
        <dbReference type="Pfam" id="PF02687"/>
    </source>
</evidence>
<organism evidence="8 9">
    <name type="scientific">Paenibacillus dokdonensis</name>
    <dbReference type="NCBI Taxonomy" id="2567944"/>
    <lineage>
        <taxon>Bacteria</taxon>
        <taxon>Bacillati</taxon>
        <taxon>Bacillota</taxon>
        <taxon>Bacilli</taxon>
        <taxon>Bacillales</taxon>
        <taxon>Paenibacillaceae</taxon>
        <taxon>Paenibacillus</taxon>
    </lineage>
</organism>
<dbReference type="InterPro" id="IPR003838">
    <property type="entry name" value="ABC3_permease_C"/>
</dbReference>
<accession>A0ABU6GMZ1</accession>
<keyword evidence="6" id="KW-0813">Transport</keyword>
<gene>
    <name evidence="8" type="ORF">P4H66_14780</name>
</gene>
<dbReference type="PANTHER" id="PTHR46795:SF2">
    <property type="entry name" value="ABC TRANSPORTER, PERMEASE PROTEIN"/>
    <property type="match status" value="1"/>
</dbReference>
<evidence type="ECO:0000256" key="5">
    <source>
        <dbReference type="ARBA" id="ARBA00023136"/>
    </source>
</evidence>
<feature type="transmembrane region" description="Helical" evidence="6">
    <location>
        <begin position="582"/>
        <end position="604"/>
    </location>
</feature>
<dbReference type="Pfam" id="PF02687">
    <property type="entry name" value="FtsX"/>
    <property type="match status" value="1"/>
</dbReference>
<dbReference type="InterPro" id="IPR027022">
    <property type="entry name" value="ABC_permease_BceB-typ"/>
</dbReference>
<sequence>MNFRQFAFNNVFRNKRTYVAHFLSSAFSVMIFFTYALLAFHPDLRGAIVSNSTMLTMLGTMGMNISQAIVFVFSFLFLLYSVSAFIKLRKKEFGILLLLGMSRKQLNRMLFIENIVIGAAAILTGIFVGVVFSKLILLICATLLAVEHGLPFYLPGKAILLTAVAYLALFIIVSAFTSFMTKKGTLAELIKAEDKPKPEPKASVLLSLLSALLILLGYAAVLIFVIWRILSFALLFGGVLLVIIGTYFLFSQLSVYVIRALKKRPHIFFNRTNLLTISELVYRMKDNAVMFFMVSIISATAFTGIGTSLAIGDPGLAAMKNPYAFSYISFNESDLKNNFEQEHIRLIEETLRREGFAYQMASYTPTYTQDGFELVKLSEYNRLASALGYDQETLQNGETLAAPSSISQNSKYKLEGAGADTVRMVHFEGSREMTMHVKKALPHIVIPEGNQIYIVTDSDYDMFNAGNLMKVNYVEFVVPKWHDTRAVTRELTAAINNGDTNSMQYIPFQLSALVTQWVESRQTNGILLIVSGLVGIVFFTFAASFIYFRLYADLSRDEEQYRMISKVGLSRKELAKTVTRQLGLMFFLPLLVAFIHSSVAFIALQQLVDFSVVSHTLAIFSSFLVVQIIYFFVTRWRYLNHLYQKVM</sequence>
<evidence type="ECO:0000256" key="6">
    <source>
        <dbReference type="PIRNR" id="PIRNR018968"/>
    </source>
</evidence>
<feature type="transmembrane region" description="Helical" evidence="6">
    <location>
        <begin position="233"/>
        <end position="258"/>
    </location>
</feature>
<keyword evidence="2 6" id="KW-1003">Cell membrane</keyword>
<feature type="transmembrane region" description="Helical" evidence="6">
    <location>
        <begin position="202"/>
        <end position="227"/>
    </location>
</feature>
<dbReference type="InterPro" id="IPR052536">
    <property type="entry name" value="ABC-4_Integral_Memb_Prot"/>
</dbReference>
<name>A0ABU6GMZ1_9BACL</name>
<keyword evidence="4 6" id="KW-1133">Transmembrane helix</keyword>
<evidence type="ECO:0000256" key="4">
    <source>
        <dbReference type="ARBA" id="ARBA00022989"/>
    </source>
</evidence>
<dbReference type="PANTHER" id="PTHR46795">
    <property type="entry name" value="ABC TRANSPORTER PERMEASE-RELATED-RELATED"/>
    <property type="match status" value="1"/>
</dbReference>
<reference evidence="8 9" key="1">
    <citation type="submission" date="2023-03" db="EMBL/GenBank/DDBJ databases">
        <title>Bacillus Genome Sequencing.</title>
        <authorList>
            <person name="Dunlap C."/>
        </authorList>
    </citation>
    <scope>NUCLEOTIDE SEQUENCE [LARGE SCALE GENOMIC DNA]</scope>
    <source>
        <strain evidence="8 9">BD-525</strain>
    </source>
</reference>
<feature type="transmembrane region" description="Helical" evidence="6">
    <location>
        <begin position="115"/>
        <end position="146"/>
    </location>
</feature>
<feature type="transmembrane region" description="Helical" evidence="6">
    <location>
        <begin position="61"/>
        <end position="82"/>
    </location>
</feature>
<feature type="transmembrane region" description="Helical" evidence="6">
    <location>
        <begin position="20"/>
        <end position="41"/>
    </location>
</feature>
<evidence type="ECO:0000256" key="3">
    <source>
        <dbReference type="ARBA" id="ARBA00022692"/>
    </source>
</evidence>
<feature type="transmembrane region" description="Helical" evidence="6">
    <location>
        <begin position="526"/>
        <end position="548"/>
    </location>
</feature>
<evidence type="ECO:0000313" key="8">
    <source>
        <dbReference type="EMBL" id="MEC0241114.1"/>
    </source>
</evidence>
<dbReference type="EMBL" id="JARLKZ010000008">
    <property type="protein sequence ID" value="MEC0241114.1"/>
    <property type="molecule type" value="Genomic_DNA"/>
</dbReference>
<comment type="similarity">
    <text evidence="6">Belongs to the ABC-4 integral membrane protein family.</text>
</comment>
<keyword evidence="3 6" id="KW-0812">Transmembrane</keyword>
<keyword evidence="5 6" id="KW-0472">Membrane</keyword>
<comment type="caution">
    <text evidence="8">The sequence shown here is derived from an EMBL/GenBank/DDBJ whole genome shotgun (WGS) entry which is preliminary data.</text>
</comment>
<feature type="domain" description="ABC3 transporter permease C-terminal" evidence="7">
    <location>
        <begin position="68"/>
        <end position="183"/>
    </location>
</feature>
<evidence type="ECO:0000256" key="2">
    <source>
        <dbReference type="ARBA" id="ARBA00022475"/>
    </source>
</evidence>
<feature type="transmembrane region" description="Helical" evidence="6">
    <location>
        <begin position="158"/>
        <end position="181"/>
    </location>
</feature>
<dbReference type="Proteomes" id="UP001344632">
    <property type="component" value="Unassembled WGS sequence"/>
</dbReference>
<dbReference type="RefSeq" id="WP_326088834.1">
    <property type="nucleotide sequence ID" value="NZ_JARLKZ010000008.1"/>
</dbReference>
<evidence type="ECO:0000256" key="1">
    <source>
        <dbReference type="ARBA" id="ARBA00004651"/>
    </source>
</evidence>